<feature type="binding site" evidence="10">
    <location>
        <begin position="15"/>
        <end position="20"/>
    </location>
    <ligand>
        <name>substrate</name>
    </ligand>
</feature>
<evidence type="ECO:0000256" key="11">
    <source>
        <dbReference type="RuleBase" id="RU003783"/>
    </source>
</evidence>
<dbReference type="GO" id="GO:0005524">
    <property type="term" value="F:ATP binding"/>
    <property type="evidence" value="ECO:0007669"/>
    <property type="project" value="UniProtKB-UniRule"/>
</dbReference>
<dbReference type="Gene3D" id="3.40.50.300">
    <property type="entry name" value="P-loop containing nucleotide triphosphate hydrolases"/>
    <property type="match status" value="1"/>
</dbReference>
<evidence type="ECO:0000256" key="10">
    <source>
        <dbReference type="HAMAP-Rule" id="MF_00185"/>
    </source>
</evidence>
<dbReference type="InterPro" id="IPR039657">
    <property type="entry name" value="Dimethylallyltransferase"/>
</dbReference>
<protein>
    <recommendedName>
        <fullName evidence="10">tRNA dimethylallyltransferase</fullName>
        <ecNumber evidence="10">2.5.1.75</ecNumber>
    </recommendedName>
    <alternativeName>
        <fullName evidence="10">Dimethylallyl diphosphate:tRNA dimethylallyltransferase</fullName>
        <shortName evidence="10">DMAPP:tRNA dimethylallyltransferase</shortName>
        <shortName evidence="10">DMATase</shortName>
    </alternativeName>
    <alternativeName>
        <fullName evidence="10">Isopentenyl-diphosphate:tRNA isopentenyltransferase</fullName>
        <shortName evidence="10">IPP transferase</shortName>
        <shortName evidence="10">IPPT</shortName>
        <shortName evidence="10">IPTase</shortName>
    </alternativeName>
</protein>
<sequence>MSKYSLPAIFLLGPTASGKTDLALHIAENFPLEIVSIDSAMVYQDLNIGTCKPTKTQLNKYKHHLVDIIPPNINFSLGIFLDFLDISVNEIVSNGKIPFFVGGSMMFHNILINGFHDFPSCKETRIKLEDKYQKGGLKKLQEELAALDQTLFEEIDTSNPRRLIRALEIIGITGEKLSSLKQQPKIQLFDKKTVHIASVNDERNILTKRSNKRLNEILQNGLLQELDLLIKKYDITKQHQSMQAINYKQFLPHLLEAVSIDDCFHDADKATKLLIKSQQTWLKKIDIDTQLQCRDTKIKDKLSATIETYLRRHSL</sequence>
<dbReference type="EMBL" id="JADHQA010000003">
    <property type="protein sequence ID" value="MBL6819833.1"/>
    <property type="molecule type" value="Genomic_DNA"/>
</dbReference>
<feature type="site" description="Interaction with substrate tRNA" evidence="10">
    <location>
        <position position="125"/>
    </location>
</feature>
<evidence type="ECO:0000256" key="7">
    <source>
        <dbReference type="ARBA" id="ARBA00022840"/>
    </source>
</evidence>
<dbReference type="GO" id="GO:0052381">
    <property type="term" value="F:tRNA dimethylallyltransferase activity"/>
    <property type="evidence" value="ECO:0007669"/>
    <property type="project" value="UniProtKB-UniRule"/>
</dbReference>
<dbReference type="NCBIfam" id="TIGR00174">
    <property type="entry name" value="miaA"/>
    <property type="match status" value="1"/>
</dbReference>
<comment type="caution">
    <text evidence="14">The sequence shown here is derived from an EMBL/GenBank/DDBJ whole genome shotgun (WGS) entry which is preliminary data.</text>
</comment>
<evidence type="ECO:0000256" key="2">
    <source>
        <dbReference type="ARBA" id="ARBA00003213"/>
    </source>
</evidence>
<comment type="subunit">
    <text evidence="10">Monomer.</text>
</comment>
<dbReference type="InterPro" id="IPR018022">
    <property type="entry name" value="IPT"/>
</dbReference>
<evidence type="ECO:0000256" key="12">
    <source>
        <dbReference type="RuleBase" id="RU003784"/>
    </source>
</evidence>
<evidence type="ECO:0000256" key="4">
    <source>
        <dbReference type="ARBA" id="ARBA00022679"/>
    </source>
</evidence>
<keyword evidence="6 10" id="KW-0547">Nucleotide-binding</keyword>
<dbReference type="AlphaFoldDB" id="A0A937LK92"/>
<comment type="similarity">
    <text evidence="3 10 13">Belongs to the IPP transferase family.</text>
</comment>
<keyword evidence="4 10" id="KW-0808">Transferase</keyword>
<dbReference type="PANTHER" id="PTHR11088:SF60">
    <property type="entry name" value="TRNA DIMETHYLALLYLTRANSFERASE"/>
    <property type="match status" value="1"/>
</dbReference>
<proteinExistence type="inferred from homology"/>
<feature type="site" description="Interaction with substrate tRNA" evidence="10">
    <location>
        <position position="104"/>
    </location>
</feature>
<evidence type="ECO:0000256" key="9">
    <source>
        <dbReference type="ARBA" id="ARBA00049563"/>
    </source>
</evidence>
<evidence type="ECO:0000313" key="15">
    <source>
        <dbReference type="Proteomes" id="UP000704935"/>
    </source>
</evidence>
<feature type="binding site" evidence="10">
    <location>
        <begin position="13"/>
        <end position="20"/>
    </location>
    <ligand>
        <name>ATP</name>
        <dbReference type="ChEBI" id="CHEBI:30616"/>
    </ligand>
</feature>
<keyword evidence="5 10" id="KW-0819">tRNA processing</keyword>
<dbReference type="EC" id="2.5.1.75" evidence="10"/>
<evidence type="ECO:0000256" key="13">
    <source>
        <dbReference type="RuleBase" id="RU003785"/>
    </source>
</evidence>
<dbReference type="Gene3D" id="1.10.20.140">
    <property type="match status" value="1"/>
</dbReference>
<evidence type="ECO:0000256" key="8">
    <source>
        <dbReference type="ARBA" id="ARBA00022842"/>
    </source>
</evidence>
<feature type="region of interest" description="Interaction with substrate tRNA" evidence="10">
    <location>
        <begin position="38"/>
        <end position="41"/>
    </location>
</feature>
<dbReference type="Pfam" id="PF01715">
    <property type="entry name" value="IPPT"/>
    <property type="match status" value="1"/>
</dbReference>
<accession>A0A937LK92</accession>
<dbReference type="PANTHER" id="PTHR11088">
    <property type="entry name" value="TRNA DIMETHYLALLYLTRANSFERASE"/>
    <property type="match status" value="1"/>
</dbReference>
<dbReference type="HAMAP" id="MF_00185">
    <property type="entry name" value="IPP_trans"/>
    <property type="match status" value="1"/>
</dbReference>
<dbReference type="Proteomes" id="UP000704935">
    <property type="component" value="Unassembled WGS sequence"/>
</dbReference>
<evidence type="ECO:0000313" key="14">
    <source>
        <dbReference type="EMBL" id="MBL6819833.1"/>
    </source>
</evidence>
<evidence type="ECO:0000256" key="3">
    <source>
        <dbReference type="ARBA" id="ARBA00005842"/>
    </source>
</evidence>
<comment type="caution">
    <text evidence="10">Lacks conserved residue(s) required for the propagation of feature annotation.</text>
</comment>
<comment type="cofactor">
    <cofactor evidence="1 10">
        <name>Mg(2+)</name>
        <dbReference type="ChEBI" id="CHEBI:18420"/>
    </cofactor>
</comment>
<organism evidence="14 15">
    <name type="scientific">SAR86 cluster bacterium</name>
    <dbReference type="NCBI Taxonomy" id="2030880"/>
    <lineage>
        <taxon>Bacteria</taxon>
        <taxon>Pseudomonadati</taxon>
        <taxon>Pseudomonadota</taxon>
        <taxon>Gammaproteobacteria</taxon>
        <taxon>SAR86 cluster</taxon>
    </lineage>
</organism>
<keyword evidence="7 10" id="KW-0067">ATP-binding</keyword>
<reference evidence="14" key="1">
    <citation type="submission" date="2020-10" db="EMBL/GenBank/DDBJ databases">
        <title>Microbiome of the Black Sea water column analyzed by genome centric metagenomics.</title>
        <authorList>
            <person name="Cabello-Yeves P.J."/>
            <person name="Callieri C."/>
            <person name="Picazo A."/>
            <person name="Mehrshad M."/>
            <person name="Haro-Moreno J.M."/>
            <person name="Roda-Garcia J."/>
            <person name="Dzembekova N."/>
            <person name="Slabakova V."/>
            <person name="Slabakova N."/>
            <person name="Moncheva S."/>
            <person name="Rodriguez-Valera F."/>
        </authorList>
    </citation>
    <scope>NUCLEOTIDE SEQUENCE</scope>
    <source>
        <strain evidence="14">BS307-5m-G47</strain>
    </source>
</reference>
<evidence type="ECO:0000256" key="6">
    <source>
        <dbReference type="ARBA" id="ARBA00022741"/>
    </source>
</evidence>
<gene>
    <name evidence="10 14" type="primary">miaA</name>
    <name evidence="14" type="ORF">ISQ61_01140</name>
</gene>
<dbReference type="GO" id="GO:0006400">
    <property type="term" value="P:tRNA modification"/>
    <property type="evidence" value="ECO:0007669"/>
    <property type="project" value="TreeGrafter"/>
</dbReference>
<keyword evidence="8 10" id="KW-0460">Magnesium</keyword>
<name>A0A937LK92_9GAMM</name>
<comment type="function">
    <text evidence="2 10 12">Catalyzes the transfer of a dimethylallyl group onto the adenine at position 37 in tRNAs that read codons beginning with uridine, leading to the formation of N6-(dimethylallyl)adenosine (i(6)A).</text>
</comment>
<evidence type="ECO:0000256" key="1">
    <source>
        <dbReference type="ARBA" id="ARBA00001946"/>
    </source>
</evidence>
<comment type="catalytic activity">
    <reaction evidence="9 10 11">
        <text>adenosine(37) in tRNA + dimethylallyl diphosphate = N(6)-dimethylallyladenosine(37) in tRNA + diphosphate</text>
        <dbReference type="Rhea" id="RHEA:26482"/>
        <dbReference type="Rhea" id="RHEA-COMP:10162"/>
        <dbReference type="Rhea" id="RHEA-COMP:10375"/>
        <dbReference type="ChEBI" id="CHEBI:33019"/>
        <dbReference type="ChEBI" id="CHEBI:57623"/>
        <dbReference type="ChEBI" id="CHEBI:74411"/>
        <dbReference type="ChEBI" id="CHEBI:74415"/>
        <dbReference type="EC" id="2.5.1.75"/>
    </reaction>
</comment>
<dbReference type="SUPFAM" id="SSF52540">
    <property type="entry name" value="P-loop containing nucleoside triphosphate hydrolases"/>
    <property type="match status" value="1"/>
</dbReference>
<dbReference type="InterPro" id="IPR027417">
    <property type="entry name" value="P-loop_NTPase"/>
</dbReference>
<evidence type="ECO:0000256" key="5">
    <source>
        <dbReference type="ARBA" id="ARBA00022694"/>
    </source>
</evidence>